<reference evidence="1" key="1">
    <citation type="submission" date="2023-01" db="EMBL/GenBank/DDBJ databases">
        <title>Complete genome sequence of Planctobacterium marinum strain Dej080120_11.</title>
        <authorList>
            <person name="Ueki S."/>
            <person name="Maruyama F."/>
        </authorList>
    </citation>
    <scope>NUCLEOTIDE SEQUENCE</scope>
    <source>
        <strain evidence="1">Dej080120_11</strain>
    </source>
</reference>
<dbReference type="EMBL" id="AP027272">
    <property type="protein sequence ID" value="BDX08337.1"/>
    <property type="molecule type" value="Genomic_DNA"/>
</dbReference>
<evidence type="ECO:0000313" key="1">
    <source>
        <dbReference type="EMBL" id="BDX08337.1"/>
    </source>
</evidence>
<sequence>MPCTVLALPGRWILLTHTTSKGQELLCMFVYRSVAFLLAWGQWVLDGYFNMVKLIKGLTRPHQAITNKHIS</sequence>
<accession>A0AA48HTC5</accession>
<dbReference type="KEGG" id="pmaw:MACH26_38580"/>
<evidence type="ECO:0000313" key="2">
    <source>
        <dbReference type="Proteomes" id="UP001333710"/>
    </source>
</evidence>
<dbReference type="Proteomes" id="UP001333710">
    <property type="component" value="Chromosome"/>
</dbReference>
<dbReference type="AlphaFoldDB" id="A0AA48HTC5"/>
<organism evidence="1 2">
    <name type="scientific">Planctobacterium marinum</name>
    <dbReference type="NCBI Taxonomy" id="1631968"/>
    <lineage>
        <taxon>Bacteria</taxon>
        <taxon>Pseudomonadati</taxon>
        <taxon>Pseudomonadota</taxon>
        <taxon>Gammaproteobacteria</taxon>
        <taxon>Alteromonadales</taxon>
        <taxon>Alteromonadaceae</taxon>
        <taxon>Planctobacterium</taxon>
    </lineage>
</organism>
<name>A0AA48HTC5_9ALTE</name>
<proteinExistence type="predicted"/>
<keyword evidence="2" id="KW-1185">Reference proteome</keyword>
<protein>
    <submittedName>
        <fullName evidence="1">Uncharacterized protein</fullName>
    </submittedName>
</protein>
<gene>
    <name evidence="1" type="ORF">MACH26_38580</name>
</gene>